<comment type="caution">
    <text evidence="1">The sequence shown here is derived from an EMBL/GenBank/DDBJ whole genome shotgun (WGS) entry which is preliminary data.</text>
</comment>
<organism evidence="1 2">
    <name type="scientific">Zalaria obscura</name>
    <dbReference type="NCBI Taxonomy" id="2024903"/>
    <lineage>
        <taxon>Eukaryota</taxon>
        <taxon>Fungi</taxon>
        <taxon>Dikarya</taxon>
        <taxon>Ascomycota</taxon>
        <taxon>Pezizomycotina</taxon>
        <taxon>Dothideomycetes</taxon>
        <taxon>Dothideomycetidae</taxon>
        <taxon>Dothideales</taxon>
        <taxon>Zalariaceae</taxon>
        <taxon>Zalaria</taxon>
    </lineage>
</organism>
<sequence>MTDLHSLPEGTRPDATRNNGPDYLTLERNKLRELAEGWPAYRDHCEWENLASIFHPGAYIYTSWTGRTKFTDFIEASKRGMDNGAFIMHRVHGSTTDINRDATRAVTKMKATITQRFDFDGAEADAEADCRFVFFFSKNEAGNWGANFVRHFYEKDKLIPVNPNKIPELDEEKLKEYPAGYRYLAYCQESLLGIKVIRDLPGHRRETGTVNGEKHDLLYRQIKQWIDGEDVQV</sequence>
<gene>
    <name evidence="1" type="ORF">M8818_007894</name>
</gene>
<evidence type="ECO:0000313" key="1">
    <source>
        <dbReference type="EMBL" id="KAK8192722.1"/>
    </source>
</evidence>
<accession>A0ACC3S3H8</accession>
<keyword evidence="2" id="KW-1185">Reference proteome</keyword>
<proteinExistence type="predicted"/>
<protein>
    <submittedName>
        <fullName evidence="1">Uncharacterized protein</fullName>
    </submittedName>
</protein>
<reference evidence="1" key="1">
    <citation type="submission" date="2024-02" db="EMBL/GenBank/DDBJ databases">
        <title>Metagenome Assembled Genome of Zalaria obscura JY119.</title>
        <authorList>
            <person name="Vighnesh L."/>
            <person name="Jagadeeshwari U."/>
            <person name="Venkata Ramana C."/>
            <person name="Sasikala C."/>
        </authorList>
    </citation>
    <scope>NUCLEOTIDE SEQUENCE</scope>
    <source>
        <strain evidence="1">JY119</strain>
    </source>
</reference>
<name>A0ACC3S3H8_9PEZI</name>
<dbReference type="Proteomes" id="UP001320706">
    <property type="component" value="Unassembled WGS sequence"/>
</dbReference>
<dbReference type="EMBL" id="JAMKPW020000044">
    <property type="protein sequence ID" value="KAK8192722.1"/>
    <property type="molecule type" value="Genomic_DNA"/>
</dbReference>
<evidence type="ECO:0000313" key="2">
    <source>
        <dbReference type="Proteomes" id="UP001320706"/>
    </source>
</evidence>